<proteinExistence type="predicted"/>
<accession>A0A1W1CRV1</accession>
<name>A0A1W1CRV1_9ZZZZ</name>
<organism evidence="1">
    <name type="scientific">hydrothermal vent metagenome</name>
    <dbReference type="NCBI Taxonomy" id="652676"/>
    <lineage>
        <taxon>unclassified sequences</taxon>
        <taxon>metagenomes</taxon>
        <taxon>ecological metagenomes</taxon>
    </lineage>
</organism>
<gene>
    <name evidence="1" type="ORF">MNB_SM-5-256</name>
</gene>
<evidence type="ECO:0008006" key="2">
    <source>
        <dbReference type="Google" id="ProtNLM"/>
    </source>
</evidence>
<protein>
    <recommendedName>
        <fullName evidence="2">GNAT family N-acetyltransferase</fullName>
    </recommendedName>
</protein>
<evidence type="ECO:0000313" key="1">
    <source>
        <dbReference type="EMBL" id="SFV68608.1"/>
    </source>
</evidence>
<sequence length="320" mass="37873">MNNVWKEGHILSKHKELFLHEFQDGENLNFIVAKDHEKNIIGIFGFIKYNYTENPDMAGSLWKVDPKVKEPLLGLKLREYFKKNIKHRFFAAPGAGLQTKPIYKIIKVNWAKMEQFYIANPTIKNFKIAKNPLLKKITTFSKKTVSILKVEDVTKLKSFVFDNKESVPYKDFTYFIKRFVSYPIYKYDIFTVMQNDTIKNIFVCRSVSANGAKVYRIVDFYGQLDYIKEIAYFFYNYIIEHNFEYVDFIAYGFDKKLLEDAGFSPLDFNNDSVVIPNFFEPFMQKNTPVYCVWDKTHLTFRQCKADGDQDRPNELKYEKL</sequence>
<reference evidence="1" key="1">
    <citation type="submission" date="2016-10" db="EMBL/GenBank/DDBJ databases">
        <authorList>
            <person name="de Groot N.N."/>
        </authorList>
    </citation>
    <scope>NUCLEOTIDE SEQUENCE</scope>
</reference>
<dbReference type="AlphaFoldDB" id="A0A1W1CRV1"/>
<dbReference type="EMBL" id="FPHH01000113">
    <property type="protein sequence ID" value="SFV68608.1"/>
    <property type="molecule type" value="Genomic_DNA"/>
</dbReference>